<dbReference type="AlphaFoldDB" id="A0A9D1CWV8"/>
<sequence length="186" mass="20768">MALWGILGTALVVLLALGAWALLRGDGEISLNRYPMRYEQEIRAAAAEFSLDPAYVASVVLAESSFDPQAVSSDGAIGLMQIVPSTGEWIAGKFDEAFDVQNLYDPAVNLRYGCWYLRFLLDRYDGDMRTASTAYHQGQGRVDEWLKNPEYSEDGKTLSVISSSVTDTYVNRILDNYEHYQELYAA</sequence>
<dbReference type="Pfam" id="PF01464">
    <property type="entry name" value="SLT"/>
    <property type="match status" value="1"/>
</dbReference>
<dbReference type="GO" id="GO:0000270">
    <property type="term" value="P:peptidoglycan metabolic process"/>
    <property type="evidence" value="ECO:0007669"/>
    <property type="project" value="InterPro"/>
</dbReference>
<dbReference type="InterPro" id="IPR023346">
    <property type="entry name" value="Lysozyme-like_dom_sf"/>
</dbReference>
<evidence type="ECO:0000313" key="3">
    <source>
        <dbReference type="EMBL" id="HIQ83033.1"/>
    </source>
</evidence>
<dbReference type="EMBL" id="DVFZ01000080">
    <property type="protein sequence ID" value="HIQ83033.1"/>
    <property type="molecule type" value="Genomic_DNA"/>
</dbReference>
<organism evidence="3 4">
    <name type="scientific">Candidatus Pullichristensenella stercorigallinarum</name>
    <dbReference type="NCBI Taxonomy" id="2840909"/>
    <lineage>
        <taxon>Bacteria</taxon>
        <taxon>Bacillati</taxon>
        <taxon>Bacillota</taxon>
        <taxon>Clostridia</taxon>
        <taxon>Candidatus Pullichristensenella</taxon>
    </lineage>
</organism>
<accession>A0A9D1CWV8</accession>
<evidence type="ECO:0000256" key="1">
    <source>
        <dbReference type="ARBA" id="ARBA00007734"/>
    </source>
</evidence>
<proteinExistence type="inferred from homology"/>
<dbReference type="GO" id="GO:0008933">
    <property type="term" value="F:peptidoglycan lytic transglycosylase activity"/>
    <property type="evidence" value="ECO:0007669"/>
    <property type="project" value="InterPro"/>
</dbReference>
<name>A0A9D1CWV8_9FIRM</name>
<dbReference type="InterPro" id="IPR000189">
    <property type="entry name" value="Transglyc_AS"/>
</dbReference>
<reference evidence="3" key="1">
    <citation type="submission" date="2020-10" db="EMBL/GenBank/DDBJ databases">
        <authorList>
            <person name="Gilroy R."/>
        </authorList>
    </citation>
    <scope>NUCLEOTIDE SEQUENCE</scope>
    <source>
        <strain evidence="3">ChiSjej6B24-2974</strain>
    </source>
</reference>
<dbReference type="Gene3D" id="1.10.530.10">
    <property type="match status" value="1"/>
</dbReference>
<dbReference type="PANTHER" id="PTHR37423">
    <property type="entry name" value="SOLUBLE LYTIC MUREIN TRANSGLYCOSYLASE-RELATED"/>
    <property type="match status" value="1"/>
</dbReference>
<comment type="caution">
    <text evidence="3">The sequence shown here is derived from an EMBL/GenBank/DDBJ whole genome shotgun (WGS) entry which is preliminary data.</text>
</comment>
<dbReference type="PROSITE" id="PS00922">
    <property type="entry name" value="TRANSGLYCOSYLASE"/>
    <property type="match status" value="1"/>
</dbReference>
<evidence type="ECO:0000259" key="2">
    <source>
        <dbReference type="Pfam" id="PF01464"/>
    </source>
</evidence>
<comment type="similarity">
    <text evidence="1">Belongs to the transglycosylase Slt family.</text>
</comment>
<protein>
    <submittedName>
        <fullName evidence="3">Lytic transglycosylase domain-containing protein</fullName>
    </submittedName>
</protein>
<dbReference type="PANTHER" id="PTHR37423:SF2">
    <property type="entry name" value="MEMBRANE-BOUND LYTIC MUREIN TRANSGLYCOSYLASE C"/>
    <property type="match status" value="1"/>
</dbReference>
<gene>
    <name evidence="3" type="ORF">IAA52_08005</name>
</gene>
<evidence type="ECO:0000313" key="4">
    <source>
        <dbReference type="Proteomes" id="UP000824260"/>
    </source>
</evidence>
<dbReference type="InterPro" id="IPR008258">
    <property type="entry name" value="Transglycosylase_SLT_dom_1"/>
</dbReference>
<dbReference type="Proteomes" id="UP000824260">
    <property type="component" value="Unassembled WGS sequence"/>
</dbReference>
<dbReference type="SUPFAM" id="SSF53955">
    <property type="entry name" value="Lysozyme-like"/>
    <property type="match status" value="1"/>
</dbReference>
<dbReference type="GO" id="GO:0016020">
    <property type="term" value="C:membrane"/>
    <property type="evidence" value="ECO:0007669"/>
    <property type="project" value="InterPro"/>
</dbReference>
<reference evidence="3" key="2">
    <citation type="journal article" date="2021" name="PeerJ">
        <title>Extensive microbial diversity within the chicken gut microbiome revealed by metagenomics and culture.</title>
        <authorList>
            <person name="Gilroy R."/>
            <person name="Ravi A."/>
            <person name="Getino M."/>
            <person name="Pursley I."/>
            <person name="Horton D.L."/>
            <person name="Alikhan N.F."/>
            <person name="Baker D."/>
            <person name="Gharbi K."/>
            <person name="Hall N."/>
            <person name="Watson M."/>
            <person name="Adriaenssens E.M."/>
            <person name="Foster-Nyarko E."/>
            <person name="Jarju S."/>
            <person name="Secka A."/>
            <person name="Antonio M."/>
            <person name="Oren A."/>
            <person name="Chaudhuri R.R."/>
            <person name="La Ragione R."/>
            <person name="Hildebrand F."/>
            <person name="Pallen M.J."/>
        </authorList>
    </citation>
    <scope>NUCLEOTIDE SEQUENCE</scope>
    <source>
        <strain evidence="3">ChiSjej6B24-2974</strain>
    </source>
</reference>
<dbReference type="CDD" id="cd16896">
    <property type="entry name" value="LT_Slt70-like"/>
    <property type="match status" value="1"/>
</dbReference>
<feature type="domain" description="Transglycosylase SLT" evidence="2">
    <location>
        <begin position="42"/>
        <end position="152"/>
    </location>
</feature>